<evidence type="ECO:0000256" key="2">
    <source>
        <dbReference type="SAM" id="MobiDB-lite"/>
    </source>
</evidence>
<dbReference type="AlphaFoldDB" id="A0A9D4XV20"/>
<evidence type="ECO:0000256" key="3">
    <source>
        <dbReference type="SAM" id="Phobius"/>
    </source>
</evidence>
<dbReference type="Proteomes" id="UP001058974">
    <property type="component" value="Chromosome 3"/>
</dbReference>
<dbReference type="GO" id="GO:0016020">
    <property type="term" value="C:membrane"/>
    <property type="evidence" value="ECO:0007669"/>
    <property type="project" value="InterPro"/>
</dbReference>
<dbReference type="PANTHER" id="PTHR11206">
    <property type="entry name" value="MULTIDRUG RESISTANCE PROTEIN"/>
    <property type="match status" value="1"/>
</dbReference>
<comment type="similarity">
    <text evidence="1">Belongs to the multi antimicrobial extrusion (MATE) (TC 2.A.66.1) family.</text>
</comment>
<feature type="region of interest" description="Disordered" evidence="2">
    <location>
        <begin position="1"/>
        <end position="25"/>
    </location>
</feature>
<feature type="transmembrane region" description="Helical" evidence="3">
    <location>
        <begin position="68"/>
        <end position="89"/>
    </location>
</feature>
<proteinExistence type="inferred from homology"/>
<feature type="non-terminal residue" evidence="4">
    <location>
        <position position="1"/>
    </location>
</feature>
<evidence type="ECO:0000313" key="4">
    <source>
        <dbReference type="EMBL" id="KAI5427589.1"/>
    </source>
</evidence>
<comment type="caution">
    <text evidence="4">The sequence shown here is derived from an EMBL/GenBank/DDBJ whole genome shotgun (WGS) entry which is preliminary data.</text>
</comment>
<name>A0A9D4XV20_PEA</name>
<keyword evidence="3" id="KW-0812">Transmembrane</keyword>
<dbReference type="Pfam" id="PF01554">
    <property type="entry name" value="MatE"/>
    <property type="match status" value="1"/>
</dbReference>
<evidence type="ECO:0000256" key="1">
    <source>
        <dbReference type="ARBA" id="ARBA00010199"/>
    </source>
</evidence>
<feature type="transmembrane region" description="Helical" evidence="3">
    <location>
        <begin position="42"/>
        <end position="62"/>
    </location>
</feature>
<dbReference type="GO" id="GO:0042910">
    <property type="term" value="F:xenobiotic transmembrane transporter activity"/>
    <property type="evidence" value="ECO:0007669"/>
    <property type="project" value="InterPro"/>
</dbReference>
<organism evidence="4 5">
    <name type="scientific">Pisum sativum</name>
    <name type="common">Garden pea</name>
    <name type="synonym">Lathyrus oleraceus</name>
    <dbReference type="NCBI Taxonomy" id="3888"/>
    <lineage>
        <taxon>Eukaryota</taxon>
        <taxon>Viridiplantae</taxon>
        <taxon>Streptophyta</taxon>
        <taxon>Embryophyta</taxon>
        <taxon>Tracheophyta</taxon>
        <taxon>Spermatophyta</taxon>
        <taxon>Magnoliopsida</taxon>
        <taxon>eudicotyledons</taxon>
        <taxon>Gunneridae</taxon>
        <taxon>Pentapetalae</taxon>
        <taxon>rosids</taxon>
        <taxon>fabids</taxon>
        <taxon>Fabales</taxon>
        <taxon>Fabaceae</taxon>
        <taxon>Papilionoideae</taxon>
        <taxon>50 kb inversion clade</taxon>
        <taxon>NPAAA clade</taxon>
        <taxon>Hologalegina</taxon>
        <taxon>IRL clade</taxon>
        <taxon>Fabeae</taxon>
        <taxon>Lathyrus</taxon>
    </lineage>
</organism>
<keyword evidence="3" id="KW-0472">Membrane</keyword>
<dbReference type="Gramene" id="Psat03G0284200-T2">
    <property type="protein sequence ID" value="KAI5427589.1"/>
    <property type="gene ID" value="KIW84_032842"/>
</dbReference>
<gene>
    <name evidence="4" type="ORF">KIW84_032842</name>
</gene>
<dbReference type="EMBL" id="JAMSHJ010000003">
    <property type="protein sequence ID" value="KAI5427589.1"/>
    <property type="molecule type" value="Genomic_DNA"/>
</dbReference>
<dbReference type="GO" id="GO:0015297">
    <property type="term" value="F:antiporter activity"/>
    <property type="evidence" value="ECO:0007669"/>
    <property type="project" value="InterPro"/>
</dbReference>
<keyword evidence="3" id="KW-1133">Transmembrane helix</keyword>
<dbReference type="InterPro" id="IPR002528">
    <property type="entry name" value="MATE_fam"/>
</dbReference>
<keyword evidence="5" id="KW-1185">Reference proteome</keyword>
<accession>A0A9D4XV20</accession>
<evidence type="ECO:0000313" key="5">
    <source>
        <dbReference type="Proteomes" id="UP001058974"/>
    </source>
</evidence>
<protein>
    <submittedName>
        <fullName evidence="4">Protein DETOXIFICATION 21, variant 2</fullName>
    </submittedName>
</protein>
<reference evidence="4 5" key="1">
    <citation type="journal article" date="2022" name="Nat. Genet.">
        <title>Improved pea reference genome and pan-genome highlight genomic features and evolutionary characteristics.</title>
        <authorList>
            <person name="Yang T."/>
            <person name="Liu R."/>
            <person name="Luo Y."/>
            <person name="Hu S."/>
            <person name="Wang D."/>
            <person name="Wang C."/>
            <person name="Pandey M.K."/>
            <person name="Ge S."/>
            <person name="Xu Q."/>
            <person name="Li N."/>
            <person name="Li G."/>
            <person name="Huang Y."/>
            <person name="Saxena R.K."/>
            <person name="Ji Y."/>
            <person name="Li M."/>
            <person name="Yan X."/>
            <person name="He Y."/>
            <person name="Liu Y."/>
            <person name="Wang X."/>
            <person name="Xiang C."/>
            <person name="Varshney R.K."/>
            <person name="Ding H."/>
            <person name="Gao S."/>
            <person name="Zong X."/>
        </authorList>
    </citation>
    <scope>NUCLEOTIDE SEQUENCE [LARGE SCALE GENOMIC DNA]</scope>
    <source>
        <strain evidence="4 5">cv. Zhongwan 6</strain>
    </source>
</reference>
<sequence length="103" mass="11445">MEEEIKKSLLQHQNTSEEEEEPLRKRVWQESKKMWKVAGPAIFNRFSTFGITVVSQSFIGHIGPTELAAYAIVMTVLVRFANGVLLGMASALETLCGQAYGAK</sequence>